<evidence type="ECO:0000259" key="1">
    <source>
        <dbReference type="SMART" id="SM00849"/>
    </source>
</evidence>
<gene>
    <name evidence="2" type="ORF">FYJ85_10675</name>
</gene>
<keyword evidence="2" id="KW-0378">Hydrolase</keyword>
<accession>A0A844G3J8</accession>
<dbReference type="GO" id="GO:0042781">
    <property type="term" value="F:3'-tRNA processing endoribonuclease activity"/>
    <property type="evidence" value="ECO:0007669"/>
    <property type="project" value="TreeGrafter"/>
</dbReference>
<name>A0A844G3J8_9BACT</name>
<dbReference type="Proteomes" id="UP000435649">
    <property type="component" value="Unassembled WGS sequence"/>
</dbReference>
<evidence type="ECO:0000313" key="3">
    <source>
        <dbReference type="Proteomes" id="UP000435649"/>
    </source>
</evidence>
<dbReference type="Gene3D" id="3.60.15.10">
    <property type="entry name" value="Ribonuclease Z/Hydroxyacylglutathione hydrolase-like"/>
    <property type="match status" value="1"/>
</dbReference>
<comment type="caution">
    <text evidence="2">The sequence shown here is derived from an EMBL/GenBank/DDBJ whole genome shotgun (WGS) entry which is preliminary data.</text>
</comment>
<dbReference type="EMBL" id="VUNS01000010">
    <property type="protein sequence ID" value="MST97502.1"/>
    <property type="molecule type" value="Genomic_DNA"/>
</dbReference>
<reference evidence="2 3" key="1">
    <citation type="submission" date="2019-08" db="EMBL/GenBank/DDBJ databases">
        <title>In-depth cultivation of the pig gut microbiome towards novel bacterial diversity and tailored functional studies.</title>
        <authorList>
            <person name="Wylensek D."/>
            <person name="Hitch T.C.A."/>
            <person name="Clavel T."/>
        </authorList>
    </citation>
    <scope>NUCLEOTIDE SEQUENCE [LARGE SCALE GENOMIC DNA]</scope>
    <source>
        <strain evidence="2 3">BBE-744-WT-12</strain>
    </source>
</reference>
<feature type="domain" description="Metallo-beta-lactamase" evidence="1">
    <location>
        <begin position="19"/>
        <end position="216"/>
    </location>
</feature>
<proteinExistence type="predicted"/>
<dbReference type="Pfam" id="PF23023">
    <property type="entry name" value="Anti-Pycsar_Apyc1"/>
    <property type="match status" value="1"/>
</dbReference>
<dbReference type="PANTHER" id="PTHR46018">
    <property type="entry name" value="ZINC PHOSPHODIESTERASE ELAC PROTEIN 1"/>
    <property type="match status" value="1"/>
</dbReference>
<dbReference type="SMART" id="SM00849">
    <property type="entry name" value="Lactamase_B"/>
    <property type="match status" value="1"/>
</dbReference>
<organism evidence="2 3">
    <name type="scientific">Victivallis lenta</name>
    <dbReference type="NCBI Taxonomy" id="2606640"/>
    <lineage>
        <taxon>Bacteria</taxon>
        <taxon>Pseudomonadati</taxon>
        <taxon>Lentisphaerota</taxon>
        <taxon>Lentisphaeria</taxon>
        <taxon>Victivallales</taxon>
        <taxon>Victivallaceae</taxon>
        <taxon>Victivallis</taxon>
    </lineage>
</organism>
<protein>
    <submittedName>
        <fullName evidence="2">MBL fold metallo-hydrolase</fullName>
    </submittedName>
</protein>
<dbReference type="SUPFAM" id="SSF56281">
    <property type="entry name" value="Metallo-hydrolase/oxidoreductase"/>
    <property type="match status" value="1"/>
</dbReference>
<dbReference type="PANTHER" id="PTHR46018:SF2">
    <property type="entry name" value="ZINC PHOSPHODIESTERASE ELAC PROTEIN 1"/>
    <property type="match status" value="1"/>
</dbReference>
<dbReference type="AlphaFoldDB" id="A0A844G3J8"/>
<dbReference type="RefSeq" id="WP_106051982.1">
    <property type="nucleotide sequence ID" value="NZ_CALXOB010000045.1"/>
</dbReference>
<dbReference type="InterPro" id="IPR001279">
    <property type="entry name" value="Metallo-B-lactamas"/>
</dbReference>
<sequence>MMKFVTLGTSHGDPTRERFNTSTLLDAEECGILFDAGAPVNALLIRRGVPFGRLRHLFVTHMHEDHIGGIPGLLKSFVKYPVPGQRLTVHLPEEAGIEAILGFLRATHRMPPEELVGFDVLSPGAVYRENGVTVRAVPTRHMENEGLSGVPSFGFCIESEGSRVIYTGDLRFDFADFPRGEFKQPAGCICECTHFPLERAVEVLGALPVRKLVCTHVADRWHGGEGEAEFRRLASALPFPVALAHDGDEFLF</sequence>
<evidence type="ECO:0000313" key="2">
    <source>
        <dbReference type="EMBL" id="MST97502.1"/>
    </source>
</evidence>
<keyword evidence="3" id="KW-1185">Reference proteome</keyword>
<dbReference type="InterPro" id="IPR036866">
    <property type="entry name" value="RibonucZ/Hydroxyglut_hydro"/>
</dbReference>